<name>A0A2U1FPC6_9PORP</name>
<dbReference type="InterPro" id="IPR052187">
    <property type="entry name" value="MFSD1"/>
</dbReference>
<evidence type="ECO:0000256" key="14">
    <source>
        <dbReference type="ARBA" id="ARBA00044898"/>
    </source>
</evidence>
<evidence type="ECO:0000256" key="15">
    <source>
        <dbReference type="ARBA" id="ARBA00044899"/>
    </source>
</evidence>
<feature type="transmembrane region" description="Helical" evidence="25">
    <location>
        <begin position="205"/>
        <end position="225"/>
    </location>
</feature>
<dbReference type="InterPro" id="IPR020846">
    <property type="entry name" value="MFS_dom"/>
</dbReference>
<feature type="transmembrane region" description="Helical" evidence="25">
    <location>
        <begin position="295"/>
        <end position="316"/>
    </location>
</feature>
<evidence type="ECO:0000256" key="9">
    <source>
        <dbReference type="ARBA" id="ARBA00044878"/>
    </source>
</evidence>
<comment type="function">
    <text evidence="23">Lysosomal dipeptide uniporter that selectively exports lysine, arginine or histidine-containing dipeptides with a net positive charge from the lysosome lumen into the cytosol. Could play a role in a specific type of protein O-glycosylation indirectly regulating macrophages migration and tissue invasion. Also essential for liver homeostasis.</text>
</comment>
<dbReference type="GeneID" id="94549980"/>
<comment type="subcellular location">
    <subcellularLocation>
        <location evidence="1">Lysosome membrane</location>
        <topology evidence="1">Multi-pass membrane protein</topology>
    </subcellularLocation>
</comment>
<evidence type="ECO:0000256" key="21">
    <source>
        <dbReference type="ARBA" id="ARBA00044985"/>
    </source>
</evidence>
<keyword evidence="6 25" id="KW-0472">Membrane</keyword>
<evidence type="ECO:0000256" key="5">
    <source>
        <dbReference type="ARBA" id="ARBA00022989"/>
    </source>
</evidence>
<evidence type="ECO:0000256" key="23">
    <source>
        <dbReference type="ARBA" id="ARBA00045709"/>
    </source>
</evidence>
<evidence type="ECO:0000313" key="27">
    <source>
        <dbReference type="EMBL" id="PVZ14041.1"/>
    </source>
</evidence>
<evidence type="ECO:0000256" key="7">
    <source>
        <dbReference type="ARBA" id="ARBA00023228"/>
    </source>
</evidence>
<comment type="similarity">
    <text evidence="2">Belongs to the major facilitator superfamily.</text>
</comment>
<comment type="catalytic activity">
    <reaction evidence="9">
        <text>L-histidyl-glycine(out) = L-histidyl-glycine(in)</text>
        <dbReference type="Rhea" id="RHEA:79395"/>
        <dbReference type="ChEBI" id="CHEBI:229957"/>
    </reaction>
</comment>
<comment type="catalytic activity">
    <reaction evidence="8">
        <text>L-lysyl-L-alanine(out) = L-lysyl-L-alanine(in)</text>
        <dbReference type="Rhea" id="RHEA:79399"/>
        <dbReference type="ChEBI" id="CHEBI:229954"/>
    </reaction>
</comment>
<evidence type="ECO:0000256" key="12">
    <source>
        <dbReference type="ARBA" id="ARBA00044891"/>
    </source>
</evidence>
<evidence type="ECO:0000256" key="8">
    <source>
        <dbReference type="ARBA" id="ARBA00044876"/>
    </source>
</evidence>
<dbReference type="PANTHER" id="PTHR23512">
    <property type="entry name" value="MAJOR FACILITATOR SUPERFAMILY DOMAIN-CONTAINING PROTEIN 1"/>
    <property type="match status" value="1"/>
</dbReference>
<comment type="catalytic activity">
    <reaction evidence="19">
        <text>L-alanyl-L-lysine(out) = L-alanyl-L-lysine(in)</text>
        <dbReference type="Rhea" id="RHEA:79415"/>
        <dbReference type="ChEBI" id="CHEBI:192470"/>
    </reaction>
</comment>
<proteinExistence type="inferred from homology"/>
<evidence type="ECO:0000256" key="16">
    <source>
        <dbReference type="ARBA" id="ARBA00044900"/>
    </source>
</evidence>
<comment type="catalytic activity">
    <reaction evidence="14">
        <text>L-aspartyl-L-lysine(out) = L-aspartyl-L-lysine(in)</text>
        <dbReference type="Rhea" id="RHEA:79411"/>
        <dbReference type="ChEBI" id="CHEBI:229953"/>
    </reaction>
</comment>
<evidence type="ECO:0000256" key="6">
    <source>
        <dbReference type="ARBA" id="ARBA00023136"/>
    </source>
</evidence>
<evidence type="ECO:0000256" key="20">
    <source>
        <dbReference type="ARBA" id="ARBA00044924"/>
    </source>
</evidence>
<sequence>MTEVMKQTLRDKPAVRWTALILVAATMFIAYMFVDVLSPLKTQLEQQVNWNSTVFGSYGSSEFFINVFFGFLIFAGIILDRMGVRFTALLSGSLMLIGALIKVYALSETFNNGGFGYDMLNSFSHAFPPSAKLACVGFAIFGCGVEMAGVTVSRAIVKWFQGKELALAMGLEMAIARLGVFAVFWTSPMISKKFEGTLQSVQMPVIFITCLLFIALIIYVVYGILDKKLDTEIQDSNIEEEEPFRFSDLKQVFGNSMFWIVALLCVLYYSAIFPFQKFATEMLQSNIGLTAENAARIFSMFPLGAMVLTPFLGAFLDKMGKGATMLIVGAVLMFACHLTFAIYPFEAGTSSSLGIAIAAIVVLGISFSLVPAALWPSVPKIIDPKVLGSAYSAIFFIQNIGLMVVPIVIGSILDATNKGAVAGDPKNYTVAMLVFASFGVVAFFLGLLLKGADVKKGYGLELPNIKK</sequence>
<feature type="transmembrane region" description="Helical" evidence="25">
    <location>
        <begin position="14"/>
        <end position="34"/>
    </location>
</feature>
<feature type="transmembrane region" description="Helical" evidence="25">
    <location>
        <begin position="386"/>
        <end position="409"/>
    </location>
</feature>
<comment type="catalytic activity">
    <reaction evidence="13">
        <text>L-alpha-aminoacyl-L-lysine(out) = L-alpha-aminoacyl-L-lysine(in)</text>
        <dbReference type="Rhea" id="RHEA:79383"/>
        <dbReference type="ChEBI" id="CHEBI:229966"/>
    </reaction>
</comment>
<feature type="transmembrane region" description="Helical" evidence="25">
    <location>
        <begin position="429"/>
        <end position="449"/>
    </location>
</feature>
<evidence type="ECO:0000256" key="1">
    <source>
        <dbReference type="ARBA" id="ARBA00004155"/>
    </source>
</evidence>
<evidence type="ECO:0000256" key="17">
    <source>
        <dbReference type="ARBA" id="ARBA00044903"/>
    </source>
</evidence>
<evidence type="ECO:0000256" key="19">
    <source>
        <dbReference type="ARBA" id="ARBA00044919"/>
    </source>
</evidence>
<comment type="catalytic activity">
    <reaction evidence="12">
        <text>L-lysyl-L-alpha-amino acid(out) = L-lysyl-L-alpha-amino acid(in)</text>
        <dbReference type="Rhea" id="RHEA:79387"/>
        <dbReference type="ChEBI" id="CHEBI:229965"/>
    </reaction>
</comment>
<dbReference type="Proteomes" id="UP000245462">
    <property type="component" value="Unassembled WGS sequence"/>
</dbReference>
<feature type="domain" description="Major facilitator superfamily (MFS) profile" evidence="26">
    <location>
        <begin position="19"/>
        <end position="454"/>
    </location>
</feature>
<comment type="catalytic activity">
    <reaction evidence="11">
        <text>L-alpha-aminoacyl-L-histidine(out) = L-alpha-aminoacyl-L-histidine(in)</text>
        <dbReference type="Rhea" id="RHEA:79375"/>
        <dbReference type="ChEBI" id="CHEBI:229967"/>
    </reaction>
</comment>
<keyword evidence="5 25" id="KW-1133">Transmembrane helix</keyword>
<evidence type="ECO:0000256" key="11">
    <source>
        <dbReference type="ARBA" id="ARBA00044884"/>
    </source>
</evidence>
<evidence type="ECO:0000259" key="26">
    <source>
        <dbReference type="PROSITE" id="PS50850"/>
    </source>
</evidence>
<dbReference type="GO" id="GO:0022857">
    <property type="term" value="F:transmembrane transporter activity"/>
    <property type="evidence" value="ECO:0007669"/>
    <property type="project" value="InterPro"/>
</dbReference>
<feature type="transmembrane region" description="Helical" evidence="25">
    <location>
        <begin position="165"/>
        <end position="185"/>
    </location>
</feature>
<comment type="catalytic activity">
    <reaction evidence="17">
        <text>L-arginyl-glycine(out) = L-arginyl-glycine(in)</text>
        <dbReference type="Rhea" id="RHEA:79391"/>
        <dbReference type="ChEBI" id="CHEBI:229955"/>
    </reaction>
</comment>
<feature type="transmembrane region" description="Helical" evidence="25">
    <location>
        <begin position="355"/>
        <end position="374"/>
    </location>
</feature>
<evidence type="ECO:0000256" key="22">
    <source>
        <dbReference type="ARBA" id="ARBA00045018"/>
    </source>
</evidence>
<dbReference type="AlphaFoldDB" id="A0A2U1FPC6"/>
<comment type="catalytic activity">
    <reaction evidence="16">
        <text>L-lysyl-L-lysine(out) = L-lysyl-L-lysine(in)</text>
        <dbReference type="Rhea" id="RHEA:79403"/>
        <dbReference type="ChEBI" id="CHEBI:229956"/>
    </reaction>
</comment>
<evidence type="ECO:0000256" key="4">
    <source>
        <dbReference type="ARBA" id="ARBA00022692"/>
    </source>
</evidence>
<evidence type="ECO:0000256" key="24">
    <source>
        <dbReference type="ARBA" id="ARBA00046376"/>
    </source>
</evidence>
<keyword evidence="28" id="KW-1185">Reference proteome</keyword>
<dbReference type="InterPro" id="IPR011701">
    <property type="entry name" value="MFS"/>
</dbReference>
<dbReference type="Pfam" id="PF07690">
    <property type="entry name" value="MFS_1"/>
    <property type="match status" value="2"/>
</dbReference>
<feature type="transmembrane region" description="Helical" evidence="25">
    <location>
        <begin position="86"/>
        <end position="106"/>
    </location>
</feature>
<comment type="catalytic activity">
    <reaction evidence="15">
        <text>L-arginyl-L-alpha-amino acid(out) = L-arginyl-L-alpha-amino acid(in)</text>
        <dbReference type="Rhea" id="RHEA:79371"/>
        <dbReference type="ChEBI" id="CHEBI:84315"/>
    </reaction>
</comment>
<comment type="catalytic activity">
    <reaction evidence="18">
        <text>L-histidyl-L-alpha-amino acid(out) = L-histidyl-L-alpha-amino acid(in)</text>
        <dbReference type="Rhea" id="RHEA:79379"/>
        <dbReference type="ChEBI" id="CHEBI:229964"/>
    </reaction>
</comment>
<dbReference type="EMBL" id="QEKY01000002">
    <property type="protein sequence ID" value="PVZ14041.1"/>
    <property type="molecule type" value="Genomic_DNA"/>
</dbReference>
<feature type="transmembrane region" description="Helical" evidence="25">
    <location>
        <begin position="252"/>
        <end position="275"/>
    </location>
</feature>
<feature type="transmembrane region" description="Helical" evidence="25">
    <location>
        <begin position="323"/>
        <end position="343"/>
    </location>
</feature>
<evidence type="ECO:0000256" key="18">
    <source>
        <dbReference type="ARBA" id="ARBA00044912"/>
    </source>
</evidence>
<comment type="caution">
    <text evidence="27">The sequence shown here is derived from an EMBL/GenBank/DDBJ whole genome shotgun (WGS) entry which is preliminary data.</text>
</comment>
<dbReference type="PANTHER" id="PTHR23512:SF3">
    <property type="entry name" value="MAJOR FACILITATOR SUPERFAMILY DOMAIN-CONTAINING PROTEIN 1"/>
    <property type="match status" value="1"/>
</dbReference>
<evidence type="ECO:0000256" key="3">
    <source>
        <dbReference type="ARBA" id="ARBA00022448"/>
    </source>
</evidence>
<dbReference type="RefSeq" id="WP_116678532.1">
    <property type="nucleotide sequence ID" value="NZ_QEKY01000002.1"/>
</dbReference>
<gene>
    <name evidence="27" type="ORF">C7382_10285</name>
</gene>
<keyword evidence="3" id="KW-0813">Transport</keyword>
<organism evidence="27 28">
    <name type="scientific">Porphyromonas loveana</name>
    <dbReference type="NCBI Taxonomy" id="1884669"/>
    <lineage>
        <taxon>Bacteria</taxon>
        <taxon>Pseudomonadati</taxon>
        <taxon>Bacteroidota</taxon>
        <taxon>Bacteroidia</taxon>
        <taxon>Bacteroidales</taxon>
        <taxon>Porphyromonadaceae</taxon>
        <taxon>Porphyromonas</taxon>
    </lineage>
</organism>
<evidence type="ECO:0000256" key="2">
    <source>
        <dbReference type="ARBA" id="ARBA00008335"/>
    </source>
</evidence>
<dbReference type="SUPFAM" id="SSF103473">
    <property type="entry name" value="MFS general substrate transporter"/>
    <property type="match status" value="1"/>
</dbReference>
<dbReference type="OrthoDB" id="1090232at2"/>
<evidence type="ECO:0000256" key="13">
    <source>
        <dbReference type="ARBA" id="ARBA00044893"/>
    </source>
</evidence>
<comment type="subunit">
    <text evidence="24">Homodimer. Interacts with lysosomal protein GLMP (via lumenal domain); the interaction starts while both proteins are still in the endoplasmic reticulum and is required for stabilization of MFSD1 in lysosomes but has no direct effect on its targeting to lysosomes or transporter activity.</text>
</comment>
<keyword evidence="4 25" id="KW-0812">Transmembrane</keyword>
<evidence type="ECO:0000313" key="28">
    <source>
        <dbReference type="Proteomes" id="UP000245462"/>
    </source>
</evidence>
<dbReference type="PROSITE" id="PS50850">
    <property type="entry name" value="MFS"/>
    <property type="match status" value="1"/>
</dbReference>
<feature type="transmembrane region" description="Helical" evidence="25">
    <location>
        <begin position="54"/>
        <end position="79"/>
    </location>
</feature>
<evidence type="ECO:0000256" key="25">
    <source>
        <dbReference type="SAM" id="Phobius"/>
    </source>
</evidence>
<accession>A0A2U1FPC6</accession>
<dbReference type="Gene3D" id="1.20.1250.20">
    <property type="entry name" value="MFS general substrate transporter like domains"/>
    <property type="match status" value="2"/>
</dbReference>
<keyword evidence="7" id="KW-0458">Lysosome</keyword>
<dbReference type="InterPro" id="IPR036259">
    <property type="entry name" value="MFS_trans_sf"/>
</dbReference>
<comment type="catalytic activity">
    <reaction evidence="10">
        <text>L-alpha-aminoacyl-L-arginine(out) = L-alpha-aminoacyl-L-arginine(in)</text>
        <dbReference type="Rhea" id="RHEA:79367"/>
        <dbReference type="ChEBI" id="CHEBI:229968"/>
    </reaction>
</comment>
<reference evidence="27 28" key="1">
    <citation type="submission" date="2018-04" db="EMBL/GenBank/DDBJ databases">
        <title>Genomic Encyclopedia of Type Strains, Phase IV (KMG-IV): sequencing the most valuable type-strain genomes for metagenomic binning, comparative biology and taxonomic classification.</title>
        <authorList>
            <person name="Goeker M."/>
        </authorList>
    </citation>
    <scope>NUCLEOTIDE SEQUENCE [LARGE SCALE GENOMIC DNA]</scope>
    <source>
        <strain evidence="27 28">DSM 28520</strain>
    </source>
</reference>
<dbReference type="GO" id="GO:0005765">
    <property type="term" value="C:lysosomal membrane"/>
    <property type="evidence" value="ECO:0007669"/>
    <property type="project" value="UniProtKB-SubCell"/>
</dbReference>
<comment type="catalytic activity">
    <reaction evidence="20">
        <text>L-lysyl-glycine(out) = L-lysyl-glycine(in)</text>
        <dbReference type="Rhea" id="RHEA:79407"/>
        <dbReference type="ChEBI" id="CHEBI:191202"/>
    </reaction>
</comment>
<protein>
    <recommendedName>
        <fullName evidence="21">Lysosomal dipeptide transporter MFSD1</fullName>
    </recommendedName>
    <alternativeName>
        <fullName evidence="22">Major facilitator superfamily domain-containing protein 1</fullName>
    </alternativeName>
</protein>
<evidence type="ECO:0000256" key="10">
    <source>
        <dbReference type="ARBA" id="ARBA00044881"/>
    </source>
</evidence>
<feature type="transmembrane region" description="Helical" evidence="25">
    <location>
        <begin position="126"/>
        <end position="153"/>
    </location>
</feature>